<feature type="compositionally biased region" description="Basic and acidic residues" evidence="1">
    <location>
        <begin position="862"/>
        <end position="873"/>
    </location>
</feature>
<keyword evidence="3" id="KW-1185">Reference proteome</keyword>
<feature type="compositionally biased region" description="Polar residues" evidence="1">
    <location>
        <begin position="890"/>
        <end position="899"/>
    </location>
</feature>
<feature type="compositionally biased region" description="Basic and acidic residues" evidence="1">
    <location>
        <begin position="460"/>
        <end position="475"/>
    </location>
</feature>
<feature type="region of interest" description="Disordered" evidence="1">
    <location>
        <begin position="805"/>
        <end position="899"/>
    </location>
</feature>
<dbReference type="CDD" id="cd09272">
    <property type="entry name" value="RNase_HI_RT_Ty1"/>
    <property type="match status" value="1"/>
</dbReference>
<dbReference type="EMBL" id="BQNB010009874">
    <property type="protein sequence ID" value="GJS69615.1"/>
    <property type="molecule type" value="Genomic_DNA"/>
</dbReference>
<evidence type="ECO:0000256" key="1">
    <source>
        <dbReference type="SAM" id="MobiDB-lite"/>
    </source>
</evidence>
<dbReference type="PANTHER" id="PTHR11439:SF442">
    <property type="entry name" value="CYSTEINE-RICH RLK (RECEPTOR-LIKE PROTEIN KINASE) 8"/>
    <property type="match status" value="1"/>
</dbReference>
<proteinExistence type="predicted"/>
<dbReference type="Proteomes" id="UP001151760">
    <property type="component" value="Unassembled WGS sequence"/>
</dbReference>
<sequence length="899" mass="103316">MVEKNKLDEDLQGTPLDATLYRGMIGSLMYLTSSRPGLIYAVCLCVGYQAKPTKKYLNAVKLIFRYLKGTTNMGLWYSKDTGMSLIAYADAYYLGCQGTRRSTSGSTQFLDYGFRFNKIPLYCDNKSEIPLCCNNVQHSRAKHIDVRCHFIKEQVKNGIVELYFVWTEYQLADFFTKPLPRERFNFLIEKLVMRSMSPEKLKRLTEEEDEIISSITSQQAKFDLELVPKEKRLEIGKCNRRLNPGKTQRELTFQVVLDALALTLCYSSFLTTAYVLEVYMHQFWDSIHKHDTSYRVHAQDFDELPTDEVIMSFFKELGHTREIKSITDVVIDQMHQPWRTFATIINKSLSEKKSGLDKLCLSKAKILWGMYYKKNVDYVELLWEDFTYQIDNKGVVIKDTPGMSISKKNALAKVDRGKGIELLSDAALLEEAQLLSRKESKKLTSFKKVAQVRELILNQSKDEHENDNKDDKGSENDDDDSNDAQDSERTDLDEEENPNRNLNVDKEEETQEEEEVHTPEYFVPTDEETDDENKEFDNEEYDDLYKDVNMRSKVAERKEVGKGDVEMTDATRESGSQGKSYEQVIKDAHVTLTTLQKTEGSKQSSSVSLDFASKFIILDNVPPVVDEVASMMNSTPTPELTIEAYTTLIPAIPNFFSLFGFDHRVSTLENELSQLKQVDHSAQILTSIRSQIPVMVDDHLSTRIGFSTQTALQSYTIEFEKKAQEEKDRYIDLIEKSIKDIIKDKVKTSLNKFELKKILLDKIQKSKSYQAAPEHKELYDALVKSYKLDKDLFESYGNTYSLKRAHDDKDKDEDPFARSDRGLKKRKTSKDVEPTKGLKTKESKSSSSKGTKNLGKDDEEPMKEVTSKRDWFTKPKQPQEPTDPDWNVGKTPQQGPTQS</sequence>
<comment type="caution">
    <text evidence="2">The sequence shown here is derived from an EMBL/GenBank/DDBJ whole genome shotgun (WGS) entry which is preliminary data.</text>
</comment>
<feature type="compositionally biased region" description="Basic and acidic residues" evidence="1">
    <location>
        <begin position="556"/>
        <end position="572"/>
    </location>
</feature>
<reference evidence="2" key="1">
    <citation type="journal article" date="2022" name="Int. J. Mol. Sci.">
        <title>Draft Genome of Tanacetum Coccineum: Genomic Comparison of Closely Related Tanacetum-Family Plants.</title>
        <authorList>
            <person name="Yamashiro T."/>
            <person name="Shiraishi A."/>
            <person name="Nakayama K."/>
            <person name="Satake H."/>
        </authorList>
    </citation>
    <scope>NUCLEOTIDE SEQUENCE</scope>
</reference>
<feature type="region of interest" description="Disordered" evidence="1">
    <location>
        <begin position="556"/>
        <end position="580"/>
    </location>
</feature>
<reference evidence="2" key="2">
    <citation type="submission" date="2022-01" db="EMBL/GenBank/DDBJ databases">
        <authorList>
            <person name="Yamashiro T."/>
            <person name="Shiraishi A."/>
            <person name="Satake H."/>
            <person name="Nakayama K."/>
        </authorList>
    </citation>
    <scope>NUCLEOTIDE SEQUENCE</scope>
</reference>
<feature type="compositionally biased region" description="Basic and acidic residues" evidence="1">
    <location>
        <begin position="829"/>
        <end position="844"/>
    </location>
</feature>
<feature type="compositionally biased region" description="Acidic residues" evidence="1">
    <location>
        <begin position="525"/>
        <end position="542"/>
    </location>
</feature>
<organism evidence="2 3">
    <name type="scientific">Tanacetum coccineum</name>
    <dbReference type="NCBI Taxonomy" id="301880"/>
    <lineage>
        <taxon>Eukaryota</taxon>
        <taxon>Viridiplantae</taxon>
        <taxon>Streptophyta</taxon>
        <taxon>Embryophyta</taxon>
        <taxon>Tracheophyta</taxon>
        <taxon>Spermatophyta</taxon>
        <taxon>Magnoliopsida</taxon>
        <taxon>eudicotyledons</taxon>
        <taxon>Gunneridae</taxon>
        <taxon>Pentapetalae</taxon>
        <taxon>asterids</taxon>
        <taxon>campanulids</taxon>
        <taxon>Asterales</taxon>
        <taxon>Asteraceae</taxon>
        <taxon>Asteroideae</taxon>
        <taxon>Anthemideae</taxon>
        <taxon>Anthemidinae</taxon>
        <taxon>Tanacetum</taxon>
    </lineage>
</organism>
<feature type="compositionally biased region" description="Acidic residues" evidence="1">
    <location>
        <begin position="476"/>
        <end position="496"/>
    </location>
</feature>
<protein>
    <submittedName>
        <fullName evidence="2">Uncharacterized protein</fullName>
    </submittedName>
</protein>
<feature type="compositionally biased region" description="Basic and acidic residues" evidence="1">
    <location>
        <begin position="805"/>
        <end position="822"/>
    </location>
</feature>
<evidence type="ECO:0000313" key="2">
    <source>
        <dbReference type="EMBL" id="GJS69615.1"/>
    </source>
</evidence>
<evidence type="ECO:0000313" key="3">
    <source>
        <dbReference type="Proteomes" id="UP001151760"/>
    </source>
</evidence>
<feature type="compositionally biased region" description="Acidic residues" evidence="1">
    <location>
        <begin position="506"/>
        <end position="515"/>
    </location>
</feature>
<gene>
    <name evidence="2" type="ORF">Tco_0702456</name>
</gene>
<accession>A0ABQ4XW06</accession>
<feature type="region of interest" description="Disordered" evidence="1">
    <location>
        <begin position="457"/>
        <end position="543"/>
    </location>
</feature>
<name>A0ABQ4XW06_9ASTR</name>
<dbReference type="PANTHER" id="PTHR11439">
    <property type="entry name" value="GAG-POL-RELATED RETROTRANSPOSON"/>
    <property type="match status" value="1"/>
</dbReference>